<dbReference type="Proteomes" id="UP001595722">
    <property type="component" value="Unassembled WGS sequence"/>
</dbReference>
<evidence type="ECO:0000313" key="2">
    <source>
        <dbReference type="EMBL" id="MFC3681090.1"/>
    </source>
</evidence>
<evidence type="ECO:0000256" key="1">
    <source>
        <dbReference type="SAM" id="Phobius"/>
    </source>
</evidence>
<keyword evidence="3" id="KW-1185">Reference proteome</keyword>
<dbReference type="EMBL" id="JBHRYB010000013">
    <property type="protein sequence ID" value="MFC3681090.1"/>
    <property type="molecule type" value="Genomic_DNA"/>
</dbReference>
<feature type="transmembrane region" description="Helical" evidence="1">
    <location>
        <begin position="50"/>
        <end position="70"/>
    </location>
</feature>
<keyword evidence="1" id="KW-0812">Transmembrane</keyword>
<keyword evidence="1" id="KW-1133">Transmembrane helix</keyword>
<evidence type="ECO:0000313" key="3">
    <source>
        <dbReference type="Proteomes" id="UP001595722"/>
    </source>
</evidence>
<dbReference type="InterPro" id="IPR021438">
    <property type="entry name" value="DUF3087"/>
</dbReference>
<sequence length="173" mass="19782">MELKQIDKCLYKRRLNRFQAALVAGLFILGLGFSSLYIELFSQPGESNFVLNLAGVISALFVVAVAANLVKNKPWMAEIRYVWQLKQELNRIYRASRKLEAALQQDDDEALLQRALVIRYFSLHGSKHLYQLENNTLTLDDLNLQIAEFDQRLAALGKTIRPEDYQPQLLAGL</sequence>
<reference evidence="3" key="1">
    <citation type="journal article" date="2019" name="Int. J. Syst. Evol. Microbiol.">
        <title>The Global Catalogue of Microorganisms (GCM) 10K type strain sequencing project: providing services to taxonomists for standard genome sequencing and annotation.</title>
        <authorList>
            <consortium name="The Broad Institute Genomics Platform"/>
            <consortium name="The Broad Institute Genome Sequencing Center for Infectious Disease"/>
            <person name="Wu L."/>
            <person name="Ma J."/>
        </authorList>
    </citation>
    <scope>NUCLEOTIDE SEQUENCE [LARGE SCALE GENOMIC DNA]</scope>
    <source>
        <strain evidence="3">KCTC 42424</strain>
    </source>
</reference>
<gene>
    <name evidence="2" type="ORF">ACFOMG_13365</name>
</gene>
<feature type="transmembrane region" description="Helical" evidence="1">
    <location>
        <begin position="20"/>
        <end position="38"/>
    </location>
</feature>
<dbReference type="Pfam" id="PF11286">
    <property type="entry name" value="DUF3087"/>
    <property type="match status" value="1"/>
</dbReference>
<name>A0ABV7VUR2_9GAMM</name>
<organism evidence="2 3">
    <name type="scientific">Bacterioplanoides pacificum</name>
    <dbReference type="NCBI Taxonomy" id="1171596"/>
    <lineage>
        <taxon>Bacteria</taxon>
        <taxon>Pseudomonadati</taxon>
        <taxon>Pseudomonadota</taxon>
        <taxon>Gammaproteobacteria</taxon>
        <taxon>Oceanospirillales</taxon>
        <taxon>Oceanospirillaceae</taxon>
        <taxon>Bacterioplanoides</taxon>
    </lineage>
</organism>
<keyword evidence="1" id="KW-0472">Membrane</keyword>
<proteinExistence type="predicted"/>
<protein>
    <submittedName>
        <fullName evidence="2">DUF3087 family protein</fullName>
    </submittedName>
</protein>
<comment type="caution">
    <text evidence="2">The sequence shown here is derived from an EMBL/GenBank/DDBJ whole genome shotgun (WGS) entry which is preliminary data.</text>
</comment>
<accession>A0ABV7VUR2</accession>
<dbReference type="RefSeq" id="WP_376867284.1">
    <property type="nucleotide sequence ID" value="NZ_JBHRYB010000013.1"/>
</dbReference>